<evidence type="ECO:0000256" key="3">
    <source>
        <dbReference type="ARBA" id="ARBA00022622"/>
    </source>
</evidence>
<evidence type="ECO:0000259" key="12">
    <source>
        <dbReference type="PROSITE" id="PS51485"/>
    </source>
</evidence>
<keyword evidence="10" id="KW-1133">Transmembrane helix</keyword>
<dbReference type="Gene3D" id="2.60.40.420">
    <property type="entry name" value="Cupredoxins - blue copper proteins"/>
    <property type="match status" value="1"/>
</dbReference>
<keyword evidence="7" id="KW-0325">Glycoprotein</keyword>
<keyword evidence="3" id="KW-0336">GPI-anchor</keyword>
<dbReference type="Pfam" id="PF02298">
    <property type="entry name" value="Cu_bind_like"/>
    <property type="match status" value="1"/>
</dbReference>
<evidence type="ECO:0000256" key="9">
    <source>
        <dbReference type="ARBA" id="ARBA00035011"/>
    </source>
</evidence>
<dbReference type="InterPro" id="IPR003245">
    <property type="entry name" value="Phytocyanin_dom"/>
</dbReference>
<dbReference type="GO" id="GO:0098552">
    <property type="term" value="C:side of membrane"/>
    <property type="evidence" value="ECO:0007669"/>
    <property type="project" value="UniProtKB-KW"/>
</dbReference>
<dbReference type="PANTHER" id="PTHR33021:SF289">
    <property type="entry name" value="EARLY NODULIN-LIKE PROTEIN 5-RELATED"/>
    <property type="match status" value="1"/>
</dbReference>
<evidence type="ECO:0000256" key="10">
    <source>
        <dbReference type="SAM" id="Phobius"/>
    </source>
</evidence>
<dbReference type="InterPro" id="IPR008972">
    <property type="entry name" value="Cupredoxin"/>
</dbReference>
<evidence type="ECO:0000256" key="8">
    <source>
        <dbReference type="ARBA" id="ARBA00023288"/>
    </source>
</evidence>
<dbReference type="GO" id="GO:0005886">
    <property type="term" value="C:plasma membrane"/>
    <property type="evidence" value="ECO:0007669"/>
    <property type="project" value="UniProtKB-SubCell"/>
</dbReference>
<gene>
    <name evidence="13" type="ORF">Nepgr_018932</name>
</gene>
<dbReference type="CDD" id="cd11019">
    <property type="entry name" value="OsENODL1_like"/>
    <property type="match status" value="1"/>
</dbReference>
<dbReference type="PANTHER" id="PTHR33021">
    <property type="entry name" value="BLUE COPPER PROTEIN"/>
    <property type="match status" value="1"/>
</dbReference>
<comment type="similarity">
    <text evidence="9">Belongs to the early nodulin-like (ENODL) family.</text>
</comment>
<feature type="transmembrane region" description="Helical" evidence="10">
    <location>
        <begin position="159"/>
        <end position="180"/>
    </location>
</feature>
<dbReference type="AlphaFoldDB" id="A0AAD3SW11"/>
<evidence type="ECO:0000256" key="6">
    <source>
        <dbReference type="ARBA" id="ARBA00023157"/>
    </source>
</evidence>
<dbReference type="PROSITE" id="PS51485">
    <property type="entry name" value="PHYTOCYANIN"/>
    <property type="match status" value="1"/>
</dbReference>
<evidence type="ECO:0000256" key="1">
    <source>
        <dbReference type="ARBA" id="ARBA00004609"/>
    </source>
</evidence>
<keyword evidence="8" id="KW-0449">Lipoprotein</keyword>
<evidence type="ECO:0000256" key="2">
    <source>
        <dbReference type="ARBA" id="ARBA00022475"/>
    </source>
</evidence>
<feature type="chain" id="PRO_5042012608" description="Phytocyanin domain-containing protein" evidence="11">
    <location>
        <begin position="35"/>
        <end position="182"/>
    </location>
</feature>
<dbReference type="EMBL" id="BSYO01000017">
    <property type="protein sequence ID" value="GMH17091.1"/>
    <property type="molecule type" value="Genomic_DNA"/>
</dbReference>
<keyword evidence="14" id="KW-1185">Reference proteome</keyword>
<reference evidence="13" key="1">
    <citation type="submission" date="2023-05" db="EMBL/GenBank/DDBJ databases">
        <title>Nepenthes gracilis genome sequencing.</title>
        <authorList>
            <person name="Fukushima K."/>
        </authorList>
    </citation>
    <scope>NUCLEOTIDE SEQUENCE</scope>
    <source>
        <strain evidence="13">SING2019-196</strain>
    </source>
</reference>
<dbReference type="InterPro" id="IPR041846">
    <property type="entry name" value="ENL_dom"/>
</dbReference>
<sequence length="182" mass="19923">MASPPFTASTKAAVFLIVLFFFFTSSLLCRPSTAAEFVVNGNDGWVVPPSDNHQIYNDWASKHRFKVNDTLHFEYKKDSVMEVTEQEYEKCLTSGPLFFSNNGSTIFVLDGPGLFYFISGIMGHCDRGQKMIVKVLEPKAQSGNDTSHDEGEGGAANNMAAAVGFPGVLLLLISPFLVVFPL</sequence>
<comment type="caution">
    <text evidence="13">The sequence shown here is derived from an EMBL/GenBank/DDBJ whole genome shotgun (WGS) entry which is preliminary data.</text>
</comment>
<comment type="subcellular location">
    <subcellularLocation>
        <location evidence="1">Cell membrane</location>
        <topology evidence="1">Lipid-anchor</topology>
        <topology evidence="1">GPI-anchor</topology>
    </subcellularLocation>
</comment>
<dbReference type="Proteomes" id="UP001279734">
    <property type="component" value="Unassembled WGS sequence"/>
</dbReference>
<dbReference type="SUPFAM" id="SSF49503">
    <property type="entry name" value="Cupredoxins"/>
    <property type="match status" value="1"/>
</dbReference>
<evidence type="ECO:0000313" key="14">
    <source>
        <dbReference type="Proteomes" id="UP001279734"/>
    </source>
</evidence>
<feature type="signal peptide" evidence="11">
    <location>
        <begin position="1"/>
        <end position="34"/>
    </location>
</feature>
<evidence type="ECO:0000256" key="11">
    <source>
        <dbReference type="SAM" id="SignalP"/>
    </source>
</evidence>
<proteinExistence type="inferred from homology"/>
<keyword evidence="10" id="KW-0812">Transmembrane</keyword>
<dbReference type="InterPro" id="IPR039391">
    <property type="entry name" value="Phytocyanin-like"/>
</dbReference>
<feature type="domain" description="Phytocyanin" evidence="12">
    <location>
        <begin position="35"/>
        <end position="137"/>
    </location>
</feature>
<name>A0AAD3SW11_NEPGR</name>
<keyword evidence="5 10" id="KW-0472">Membrane</keyword>
<organism evidence="13 14">
    <name type="scientific">Nepenthes gracilis</name>
    <name type="common">Slender pitcher plant</name>
    <dbReference type="NCBI Taxonomy" id="150966"/>
    <lineage>
        <taxon>Eukaryota</taxon>
        <taxon>Viridiplantae</taxon>
        <taxon>Streptophyta</taxon>
        <taxon>Embryophyta</taxon>
        <taxon>Tracheophyta</taxon>
        <taxon>Spermatophyta</taxon>
        <taxon>Magnoliopsida</taxon>
        <taxon>eudicotyledons</taxon>
        <taxon>Gunneridae</taxon>
        <taxon>Pentapetalae</taxon>
        <taxon>Caryophyllales</taxon>
        <taxon>Nepenthaceae</taxon>
        <taxon>Nepenthes</taxon>
    </lineage>
</organism>
<keyword evidence="4 11" id="KW-0732">Signal</keyword>
<evidence type="ECO:0000313" key="13">
    <source>
        <dbReference type="EMBL" id="GMH17091.1"/>
    </source>
</evidence>
<keyword evidence="6" id="KW-1015">Disulfide bond</keyword>
<protein>
    <recommendedName>
        <fullName evidence="12">Phytocyanin domain-containing protein</fullName>
    </recommendedName>
</protein>
<accession>A0AAD3SW11</accession>
<evidence type="ECO:0000256" key="4">
    <source>
        <dbReference type="ARBA" id="ARBA00022729"/>
    </source>
</evidence>
<evidence type="ECO:0000256" key="7">
    <source>
        <dbReference type="ARBA" id="ARBA00023180"/>
    </source>
</evidence>
<keyword evidence="2" id="KW-1003">Cell membrane</keyword>
<evidence type="ECO:0000256" key="5">
    <source>
        <dbReference type="ARBA" id="ARBA00023136"/>
    </source>
</evidence>
<dbReference type="GO" id="GO:0009055">
    <property type="term" value="F:electron transfer activity"/>
    <property type="evidence" value="ECO:0007669"/>
    <property type="project" value="InterPro"/>
</dbReference>
<dbReference type="FunFam" id="2.60.40.420:FF:000010">
    <property type="entry name" value="Early nodulin-like protein 1"/>
    <property type="match status" value="1"/>
</dbReference>